<protein>
    <submittedName>
        <fullName evidence="2">Uncharacterized protein</fullName>
    </submittedName>
</protein>
<comment type="caution">
    <text evidence="2">The sequence shown here is derived from an EMBL/GenBank/DDBJ whole genome shotgun (WGS) entry which is preliminary data.</text>
</comment>
<reference evidence="2" key="1">
    <citation type="journal article" date="2022" name="bioRxiv">
        <title>Sequencing and chromosome-scale assembly of the giantPleurodeles waltlgenome.</title>
        <authorList>
            <person name="Brown T."/>
            <person name="Elewa A."/>
            <person name="Iarovenko S."/>
            <person name="Subramanian E."/>
            <person name="Araus A.J."/>
            <person name="Petzold A."/>
            <person name="Susuki M."/>
            <person name="Suzuki K.-i.T."/>
            <person name="Hayashi T."/>
            <person name="Toyoda A."/>
            <person name="Oliveira C."/>
            <person name="Osipova E."/>
            <person name="Leigh N.D."/>
            <person name="Simon A."/>
            <person name="Yun M.H."/>
        </authorList>
    </citation>
    <scope>NUCLEOTIDE SEQUENCE</scope>
    <source>
        <strain evidence="2">20211129_DDA</strain>
        <tissue evidence="2">Liver</tissue>
    </source>
</reference>
<dbReference type="EMBL" id="JANPWB010000005">
    <property type="protein sequence ID" value="KAJ1184754.1"/>
    <property type="molecule type" value="Genomic_DNA"/>
</dbReference>
<keyword evidence="3" id="KW-1185">Reference proteome</keyword>
<name>A0AAV7U8U1_PLEWA</name>
<evidence type="ECO:0000256" key="1">
    <source>
        <dbReference type="SAM" id="MobiDB-lite"/>
    </source>
</evidence>
<organism evidence="2 3">
    <name type="scientific">Pleurodeles waltl</name>
    <name type="common">Iberian ribbed newt</name>
    <dbReference type="NCBI Taxonomy" id="8319"/>
    <lineage>
        <taxon>Eukaryota</taxon>
        <taxon>Metazoa</taxon>
        <taxon>Chordata</taxon>
        <taxon>Craniata</taxon>
        <taxon>Vertebrata</taxon>
        <taxon>Euteleostomi</taxon>
        <taxon>Amphibia</taxon>
        <taxon>Batrachia</taxon>
        <taxon>Caudata</taxon>
        <taxon>Salamandroidea</taxon>
        <taxon>Salamandridae</taxon>
        <taxon>Pleurodelinae</taxon>
        <taxon>Pleurodeles</taxon>
    </lineage>
</organism>
<gene>
    <name evidence="2" type="ORF">NDU88_001557</name>
</gene>
<evidence type="ECO:0000313" key="3">
    <source>
        <dbReference type="Proteomes" id="UP001066276"/>
    </source>
</evidence>
<proteinExistence type="predicted"/>
<sequence>MAGPRGHKGSPGEQRPRQGLPPWGLNRTPEHKLAGEASPGLVDSQAWAPRVWQAGGREHLPQGLVGAWPSRAPELELVGEASPGPVDFQAWAPQGTAVWRKGVPGSGPSGS</sequence>
<feature type="region of interest" description="Disordered" evidence="1">
    <location>
        <begin position="1"/>
        <end position="41"/>
    </location>
</feature>
<accession>A0AAV7U8U1</accession>
<dbReference type="AlphaFoldDB" id="A0AAV7U8U1"/>
<dbReference type="Proteomes" id="UP001066276">
    <property type="component" value="Chromosome 3_1"/>
</dbReference>
<evidence type="ECO:0000313" key="2">
    <source>
        <dbReference type="EMBL" id="KAJ1184754.1"/>
    </source>
</evidence>